<dbReference type="Gene3D" id="2.60.120.920">
    <property type="match status" value="1"/>
</dbReference>
<dbReference type="PRINTS" id="PR01407">
    <property type="entry name" value="BUTYPHLNCDUF"/>
</dbReference>
<evidence type="ECO:0000256" key="2">
    <source>
        <dbReference type="ARBA" id="ARBA00022771"/>
    </source>
</evidence>
<feature type="domain" description="B30.2/SPRY" evidence="6">
    <location>
        <begin position="51"/>
        <end position="241"/>
    </location>
</feature>
<evidence type="ECO:0000256" key="1">
    <source>
        <dbReference type="ARBA" id="ARBA00022723"/>
    </source>
</evidence>
<keyword evidence="2" id="KW-0863">Zinc-finger</keyword>
<dbReference type="Pfam" id="PF00622">
    <property type="entry name" value="SPRY"/>
    <property type="match status" value="1"/>
</dbReference>
<name>A0A8C5PZQ4_9ANUR</name>
<dbReference type="AlphaFoldDB" id="A0A8C5PZQ4"/>
<dbReference type="InterPro" id="IPR051051">
    <property type="entry name" value="E3_ubiq-ligase_TRIM/RNF"/>
</dbReference>
<keyword evidence="8" id="KW-1185">Reference proteome</keyword>
<dbReference type="Pfam" id="PF13765">
    <property type="entry name" value="PRY"/>
    <property type="match status" value="1"/>
</dbReference>
<protein>
    <recommendedName>
        <fullName evidence="6">B30.2/SPRY domain-containing protein</fullName>
    </recommendedName>
</protein>
<proteinExistence type="predicted"/>
<evidence type="ECO:0000256" key="3">
    <source>
        <dbReference type="ARBA" id="ARBA00022833"/>
    </source>
</evidence>
<dbReference type="Proteomes" id="UP000694569">
    <property type="component" value="Unplaced"/>
</dbReference>
<sequence>GTPGGDSEASEKKEKLRNILQKLTSEKEEAEERVQIVEELKKQVQGKASGKTKQVAAMIKGIRKRLKAPKKRVLSEISSNDVSVSEDLKTVSGSGIKQNRPETPERFQFPQILCSRSFSSGRHYWEVEVSESGWWGVGMAYPSIERRGEHSGIGKNKKSWVLERKWINNLYYVRHDSKSIRLPHSSSFCRLGIFLDYEAGRLSFYELCDLIRHLHTFTAAFNEPLLGVIFHWLPGTVYITH</sequence>
<keyword evidence="3" id="KW-0862">Zinc</keyword>
<dbReference type="PANTHER" id="PTHR25465">
    <property type="entry name" value="B-BOX DOMAIN CONTAINING"/>
    <property type="match status" value="1"/>
</dbReference>
<reference evidence="7" key="2">
    <citation type="submission" date="2025-09" db="UniProtKB">
        <authorList>
            <consortium name="Ensembl"/>
        </authorList>
    </citation>
    <scope>IDENTIFICATION</scope>
</reference>
<reference evidence="7" key="1">
    <citation type="submission" date="2025-08" db="UniProtKB">
        <authorList>
            <consortium name="Ensembl"/>
        </authorList>
    </citation>
    <scope>IDENTIFICATION</scope>
</reference>
<dbReference type="Ensembl" id="ENSLLET00000031299.1">
    <property type="protein sequence ID" value="ENSLLEP00000030137.1"/>
    <property type="gene ID" value="ENSLLEG00000019055.1"/>
</dbReference>
<dbReference type="GeneTree" id="ENSGT01030000234583"/>
<dbReference type="InterPro" id="IPR003877">
    <property type="entry name" value="SPRY_dom"/>
</dbReference>
<dbReference type="SMART" id="SM00449">
    <property type="entry name" value="SPRY"/>
    <property type="match status" value="1"/>
</dbReference>
<dbReference type="GO" id="GO:0008270">
    <property type="term" value="F:zinc ion binding"/>
    <property type="evidence" value="ECO:0007669"/>
    <property type="project" value="UniProtKB-KW"/>
</dbReference>
<dbReference type="InterPro" id="IPR043136">
    <property type="entry name" value="B30.2/SPRY_sf"/>
</dbReference>
<dbReference type="InterPro" id="IPR003879">
    <property type="entry name" value="Butyrophylin_SPRY"/>
</dbReference>
<dbReference type="SMART" id="SM00589">
    <property type="entry name" value="PRY"/>
    <property type="match status" value="1"/>
</dbReference>
<dbReference type="CDD" id="cd12891">
    <property type="entry name" value="SPRY_PRY_C-I_2"/>
    <property type="match status" value="1"/>
</dbReference>
<feature type="coiled-coil region" evidence="5">
    <location>
        <begin position="6"/>
        <end position="47"/>
    </location>
</feature>
<evidence type="ECO:0000313" key="8">
    <source>
        <dbReference type="Proteomes" id="UP000694569"/>
    </source>
</evidence>
<evidence type="ECO:0000259" key="6">
    <source>
        <dbReference type="PROSITE" id="PS50188"/>
    </source>
</evidence>
<dbReference type="OrthoDB" id="654191at2759"/>
<dbReference type="GO" id="GO:0005737">
    <property type="term" value="C:cytoplasm"/>
    <property type="evidence" value="ECO:0007669"/>
    <property type="project" value="UniProtKB-ARBA"/>
</dbReference>
<dbReference type="PANTHER" id="PTHR25465:SF41">
    <property type="entry name" value="E3 UBIQUITIN-PROTEIN LIGASE RNF135"/>
    <property type="match status" value="1"/>
</dbReference>
<dbReference type="InterPro" id="IPR001870">
    <property type="entry name" value="B30.2/SPRY"/>
</dbReference>
<accession>A0A8C5PZQ4</accession>
<dbReference type="InterPro" id="IPR006574">
    <property type="entry name" value="PRY"/>
</dbReference>
<dbReference type="SUPFAM" id="SSF49899">
    <property type="entry name" value="Concanavalin A-like lectins/glucanases"/>
    <property type="match status" value="1"/>
</dbReference>
<organism evidence="7 8">
    <name type="scientific">Leptobrachium leishanense</name>
    <name type="common">Leishan spiny toad</name>
    <dbReference type="NCBI Taxonomy" id="445787"/>
    <lineage>
        <taxon>Eukaryota</taxon>
        <taxon>Metazoa</taxon>
        <taxon>Chordata</taxon>
        <taxon>Craniata</taxon>
        <taxon>Vertebrata</taxon>
        <taxon>Euteleostomi</taxon>
        <taxon>Amphibia</taxon>
        <taxon>Batrachia</taxon>
        <taxon>Anura</taxon>
        <taxon>Pelobatoidea</taxon>
        <taxon>Megophryidae</taxon>
        <taxon>Leptobrachium</taxon>
    </lineage>
</organism>
<keyword evidence="1" id="KW-0479">Metal-binding</keyword>
<evidence type="ECO:0000256" key="4">
    <source>
        <dbReference type="ARBA" id="ARBA00023054"/>
    </source>
</evidence>
<evidence type="ECO:0000313" key="7">
    <source>
        <dbReference type="Ensembl" id="ENSLLEP00000030137.1"/>
    </source>
</evidence>
<keyword evidence="4 5" id="KW-0175">Coiled coil</keyword>
<dbReference type="InterPro" id="IPR013320">
    <property type="entry name" value="ConA-like_dom_sf"/>
</dbReference>
<dbReference type="PROSITE" id="PS50188">
    <property type="entry name" value="B302_SPRY"/>
    <property type="match status" value="1"/>
</dbReference>
<evidence type="ECO:0000256" key="5">
    <source>
        <dbReference type="SAM" id="Coils"/>
    </source>
</evidence>